<keyword evidence="3 5" id="KW-0732">Signal</keyword>
<comment type="subcellular location">
    <subcellularLocation>
        <location evidence="1">Secreted</location>
    </subcellularLocation>
</comment>
<dbReference type="PANTHER" id="PTHR16983:SF13">
    <property type="entry name" value="LYMPHOCYTE ANTIGEN 6E"/>
    <property type="match status" value="1"/>
</dbReference>
<keyword evidence="2" id="KW-0964">Secreted</keyword>
<dbReference type="EMBL" id="OX395132">
    <property type="protein sequence ID" value="CAI5778897.1"/>
    <property type="molecule type" value="Genomic_DNA"/>
</dbReference>
<dbReference type="Proteomes" id="UP001178461">
    <property type="component" value="Chromosome 7"/>
</dbReference>
<evidence type="ECO:0000313" key="8">
    <source>
        <dbReference type="Proteomes" id="UP001178461"/>
    </source>
</evidence>
<dbReference type="InterPro" id="IPR035076">
    <property type="entry name" value="Toxin/TOLIP"/>
</dbReference>
<evidence type="ECO:0000256" key="5">
    <source>
        <dbReference type="SAM" id="SignalP"/>
    </source>
</evidence>
<dbReference type="InterPro" id="IPR051110">
    <property type="entry name" value="Ly-6/neurotoxin-like_GPI-ap"/>
</dbReference>
<dbReference type="GO" id="GO:0030550">
    <property type="term" value="F:acetylcholine receptor inhibitor activity"/>
    <property type="evidence" value="ECO:0007669"/>
    <property type="project" value="TreeGrafter"/>
</dbReference>
<evidence type="ECO:0000256" key="1">
    <source>
        <dbReference type="ARBA" id="ARBA00004613"/>
    </source>
</evidence>
<feature type="signal peptide" evidence="5">
    <location>
        <begin position="1"/>
        <end position="23"/>
    </location>
</feature>
<evidence type="ECO:0000256" key="4">
    <source>
        <dbReference type="ARBA" id="ARBA00023157"/>
    </source>
</evidence>
<reference evidence="7" key="1">
    <citation type="submission" date="2022-12" db="EMBL/GenBank/DDBJ databases">
        <authorList>
            <person name="Alioto T."/>
            <person name="Alioto T."/>
            <person name="Gomez Garrido J."/>
        </authorList>
    </citation>
    <scope>NUCLEOTIDE SEQUENCE</scope>
</reference>
<dbReference type="AlphaFoldDB" id="A0AA35PBS0"/>
<dbReference type="FunFam" id="2.10.60.10:FF:000003">
    <property type="entry name" value="lymphocyte antigen 6E isoform X1"/>
    <property type="match status" value="1"/>
</dbReference>
<feature type="domain" description="Snake toxin/toxin-like" evidence="6">
    <location>
        <begin position="25"/>
        <end position="99"/>
    </location>
</feature>
<sequence>MKKASYLLSLLGAVIVCTQIADSIICFTCERQPSNWKCLQMTICPDQENACLTMRDVDETGDDAKVLITKKCGQACPTESNNSSSAPQSVFCCKHNWCNLWPPK</sequence>
<dbReference type="InterPro" id="IPR045860">
    <property type="entry name" value="Snake_toxin-like_sf"/>
</dbReference>
<proteinExistence type="predicted"/>
<evidence type="ECO:0000256" key="2">
    <source>
        <dbReference type="ARBA" id="ARBA00022525"/>
    </source>
</evidence>
<name>A0AA35PBS0_9SAUR</name>
<dbReference type="GO" id="GO:0005886">
    <property type="term" value="C:plasma membrane"/>
    <property type="evidence" value="ECO:0007669"/>
    <property type="project" value="TreeGrafter"/>
</dbReference>
<dbReference type="Gene3D" id="2.10.60.10">
    <property type="entry name" value="CD59"/>
    <property type="match status" value="1"/>
</dbReference>
<dbReference type="GO" id="GO:0005576">
    <property type="term" value="C:extracellular region"/>
    <property type="evidence" value="ECO:0007669"/>
    <property type="project" value="UniProtKB-SubCell"/>
</dbReference>
<accession>A0AA35PBS0</accession>
<gene>
    <name evidence="7" type="ORF">PODLI_1B010893</name>
</gene>
<dbReference type="SUPFAM" id="SSF57302">
    <property type="entry name" value="Snake toxin-like"/>
    <property type="match status" value="1"/>
</dbReference>
<dbReference type="PANTHER" id="PTHR16983">
    <property type="entry name" value="UPAR/LY6 DOMAIN-CONTAINING PROTEIN"/>
    <property type="match status" value="1"/>
</dbReference>
<organism evidence="7 8">
    <name type="scientific">Podarcis lilfordi</name>
    <name type="common">Lilford's wall lizard</name>
    <dbReference type="NCBI Taxonomy" id="74358"/>
    <lineage>
        <taxon>Eukaryota</taxon>
        <taxon>Metazoa</taxon>
        <taxon>Chordata</taxon>
        <taxon>Craniata</taxon>
        <taxon>Vertebrata</taxon>
        <taxon>Euteleostomi</taxon>
        <taxon>Lepidosauria</taxon>
        <taxon>Squamata</taxon>
        <taxon>Bifurcata</taxon>
        <taxon>Unidentata</taxon>
        <taxon>Episquamata</taxon>
        <taxon>Laterata</taxon>
        <taxon>Lacertibaenia</taxon>
        <taxon>Lacertidae</taxon>
        <taxon>Podarcis</taxon>
    </lineage>
</organism>
<protein>
    <recommendedName>
        <fullName evidence="6">Snake toxin/toxin-like domain-containing protein</fullName>
    </recommendedName>
</protein>
<feature type="chain" id="PRO_5041291222" description="Snake toxin/toxin-like domain-containing protein" evidence="5">
    <location>
        <begin position="24"/>
        <end position="104"/>
    </location>
</feature>
<dbReference type="Pfam" id="PF00087">
    <property type="entry name" value="Toxin_TOLIP"/>
    <property type="match status" value="1"/>
</dbReference>
<keyword evidence="8" id="KW-1185">Reference proteome</keyword>
<dbReference type="CDD" id="cd23543">
    <property type="entry name" value="TFP_LU_ECD_Ly6E"/>
    <property type="match status" value="1"/>
</dbReference>
<evidence type="ECO:0000313" key="7">
    <source>
        <dbReference type="EMBL" id="CAI5778897.1"/>
    </source>
</evidence>
<evidence type="ECO:0000256" key="3">
    <source>
        <dbReference type="ARBA" id="ARBA00022729"/>
    </source>
</evidence>
<keyword evidence="4" id="KW-1015">Disulfide bond</keyword>
<evidence type="ECO:0000259" key="6">
    <source>
        <dbReference type="Pfam" id="PF00087"/>
    </source>
</evidence>